<keyword evidence="1" id="KW-0472">Membrane</keyword>
<evidence type="ECO:0008006" key="4">
    <source>
        <dbReference type="Google" id="ProtNLM"/>
    </source>
</evidence>
<evidence type="ECO:0000313" key="2">
    <source>
        <dbReference type="EMBL" id="MBB6095863.1"/>
    </source>
</evidence>
<dbReference type="AlphaFoldDB" id="A0A841HSW0"/>
<accession>A0A841HSW0</accession>
<protein>
    <recommendedName>
        <fullName evidence="4">DUF4129 domain-containing protein</fullName>
    </recommendedName>
</protein>
<sequence>MRVDAFVIRLRRRTNMEAADLGVRLCQYSARSVFSCYLIVLLPVTIFSLALIEIVDWLPALVLWWAKPWLDRTILFVLSRAAFGQKTSIRDLWEAQRQVWWGQIIRTWTTRRLSPWRSYTQPAYQLEGQRGSKLRKRIAQLRRGHTSSPLLMTSAFSLAELALTFALLSLIYWFAPQGYEPDLTGLLDGTGSTHLQFAYALAYAFVIAFLEPFYVASGFAMYLNRRVELEAWDIEQEFRRAFAQ</sequence>
<dbReference type="Proteomes" id="UP000588068">
    <property type="component" value="Unassembled WGS sequence"/>
</dbReference>
<evidence type="ECO:0000313" key="3">
    <source>
        <dbReference type="Proteomes" id="UP000588068"/>
    </source>
</evidence>
<comment type="caution">
    <text evidence="2">The sequence shown here is derived from an EMBL/GenBank/DDBJ whole genome shotgun (WGS) entry which is preliminary data.</text>
</comment>
<organism evidence="2 3">
    <name type="scientific">Povalibacter uvarum</name>
    <dbReference type="NCBI Taxonomy" id="732238"/>
    <lineage>
        <taxon>Bacteria</taxon>
        <taxon>Pseudomonadati</taxon>
        <taxon>Pseudomonadota</taxon>
        <taxon>Gammaproteobacteria</taxon>
        <taxon>Steroidobacterales</taxon>
        <taxon>Steroidobacteraceae</taxon>
        <taxon>Povalibacter</taxon>
    </lineage>
</organism>
<keyword evidence="3" id="KW-1185">Reference proteome</keyword>
<keyword evidence="1" id="KW-0812">Transmembrane</keyword>
<feature type="transmembrane region" description="Helical" evidence="1">
    <location>
        <begin position="195"/>
        <end position="216"/>
    </location>
</feature>
<proteinExistence type="predicted"/>
<name>A0A841HSW0_9GAMM</name>
<evidence type="ECO:0000256" key="1">
    <source>
        <dbReference type="SAM" id="Phobius"/>
    </source>
</evidence>
<feature type="transmembrane region" description="Helical" evidence="1">
    <location>
        <begin position="150"/>
        <end position="175"/>
    </location>
</feature>
<reference evidence="2 3" key="1">
    <citation type="submission" date="2020-08" db="EMBL/GenBank/DDBJ databases">
        <title>Genomic Encyclopedia of Type Strains, Phase IV (KMG-IV): sequencing the most valuable type-strain genomes for metagenomic binning, comparative biology and taxonomic classification.</title>
        <authorList>
            <person name="Goeker M."/>
        </authorList>
    </citation>
    <scope>NUCLEOTIDE SEQUENCE [LARGE SCALE GENOMIC DNA]</scope>
    <source>
        <strain evidence="2 3">DSM 26723</strain>
    </source>
</reference>
<gene>
    <name evidence="2" type="ORF">HNQ60_004754</name>
</gene>
<dbReference type="RefSeq" id="WP_184335250.1">
    <property type="nucleotide sequence ID" value="NZ_JACHHZ010000006.1"/>
</dbReference>
<dbReference type="EMBL" id="JACHHZ010000006">
    <property type="protein sequence ID" value="MBB6095863.1"/>
    <property type="molecule type" value="Genomic_DNA"/>
</dbReference>
<keyword evidence="1" id="KW-1133">Transmembrane helix</keyword>